<dbReference type="AlphaFoldDB" id="A0A1F5GBM5"/>
<proteinExistence type="predicted"/>
<accession>A0A1F5GBM5</accession>
<dbReference type="STRING" id="1797714.A3D04_01270"/>
<organism evidence="1 2">
    <name type="scientific">Candidatus Curtissbacteria bacterium RIFCSPHIGHO2_02_FULL_40_16b</name>
    <dbReference type="NCBI Taxonomy" id="1797714"/>
    <lineage>
        <taxon>Bacteria</taxon>
        <taxon>Candidatus Curtissiibacteriota</taxon>
    </lineage>
</organism>
<gene>
    <name evidence="1" type="ORF">A3D04_01270</name>
</gene>
<name>A0A1F5GBM5_9BACT</name>
<comment type="caution">
    <text evidence="1">The sequence shown here is derived from an EMBL/GenBank/DDBJ whole genome shotgun (WGS) entry which is preliminary data.</text>
</comment>
<evidence type="ECO:0000313" key="1">
    <source>
        <dbReference type="EMBL" id="OGD89249.1"/>
    </source>
</evidence>
<dbReference type="EMBL" id="MFBD01000008">
    <property type="protein sequence ID" value="OGD89249.1"/>
    <property type="molecule type" value="Genomic_DNA"/>
</dbReference>
<sequence length="92" mass="10475">MVNELEKPPWELQRFRAGSWTPEIMAGAILALKMDGQPVNSKYLRAHNSNLLHRMEESPFGWRGIVKLAGFDPQVEAKGSFGPRKIYTYVKS</sequence>
<evidence type="ECO:0000313" key="2">
    <source>
        <dbReference type="Proteomes" id="UP000177369"/>
    </source>
</evidence>
<protein>
    <submittedName>
        <fullName evidence="1">Uncharacterized protein</fullName>
    </submittedName>
</protein>
<dbReference type="Proteomes" id="UP000177369">
    <property type="component" value="Unassembled WGS sequence"/>
</dbReference>
<reference evidence="1 2" key="1">
    <citation type="journal article" date="2016" name="Nat. Commun.">
        <title>Thousands of microbial genomes shed light on interconnected biogeochemical processes in an aquifer system.</title>
        <authorList>
            <person name="Anantharaman K."/>
            <person name="Brown C.T."/>
            <person name="Hug L.A."/>
            <person name="Sharon I."/>
            <person name="Castelle C.J."/>
            <person name="Probst A.J."/>
            <person name="Thomas B.C."/>
            <person name="Singh A."/>
            <person name="Wilkins M.J."/>
            <person name="Karaoz U."/>
            <person name="Brodie E.L."/>
            <person name="Williams K.H."/>
            <person name="Hubbard S.S."/>
            <person name="Banfield J.F."/>
        </authorList>
    </citation>
    <scope>NUCLEOTIDE SEQUENCE [LARGE SCALE GENOMIC DNA]</scope>
</reference>